<protein>
    <submittedName>
        <fullName evidence="1">Uncharacterized protein</fullName>
    </submittedName>
</protein>
<comment type="caution">
    <text evidence="1">The sequence shown here is derived from an EMBL/GenBank/DDBJ whole genome shotgun (WGS) entry which is preliminary data.</text>
</comment>
<evidence type="ECO:0000313" key="1">
    <source>
        <dbReference type="EMBL" id="RQM37302.1"/>
    </source>
</evidence>
<reference evidence="1 2" key="1">
    <citation type="submission" date="2018-10" db="EMBL/GenBank/DDBJ databases">
        <title>Draft genome sequence for the type isolate of Erwinia psidii, agent causal of bacterial blight in guava (Psidium guajava) and wilt and die-back of Eucalyptus spp.</title>
        <authorList>
            <person name="Hermenegildo P.S."/>
            <person name="Santos S.A."/>
            <person name="Guimaraes L.M.S."/>
            <person name="Vidigal P.M.P."/>
            <person name="Pereira I.C."/>
            <person name="Badel J.L."/>
            <person name="Alfenas-Zerbini P."/>
            <person name="Ferreira M.A.S.V."/>
            <person name="Alfenas A.C."/>
        </authorList>
    </citation>
    <scope>NUCLEOTIDE SEQUENCE [LARGE SCALE GENOMIC DNA]</scope>
    <source>
        <strain evidence="1 2">IBSBF 435</strain>
    </source>
</reference>
<proteinExistence type="predicted"/>
<dbReference type="EMBL" id="RHHM01000012">
    <property type="protein sequence ID" value="RQM37302.1"/>
    <property type="molecule type" value="Genomic_DNA"/>
</dbReference>
<gene>
    <name evidence="1" type="ORF">EB241_15130</name>
</gene>
<accession>A0A3N6TPZ0</accession>
<dbReference type="AlphaFoldDB" id="A0A3N6TPZ0"/>
<dbReference type="Proteomes" id="UP000279457">
    <property type="component" value="Unassembled WGS sequence"/>
</dbReference>
<evidence type="ECO:0000313" key="2">
    <source>
        <dbReference type="Proteomes" id="UP000279457"/>
    </source>
</evidence>
<sequence>MAYLHNQNTFTCYGVLKMTLAATMQTEPFWFNTLFCKYEYNVRQSLFDRCGGIAGRCFSFVVNPLCAKSPL</sequence>
<organism evidence="1 2">
    <name type="scientific">Erwinia psidii</name>
    <dbReference type="NCBI Taxonomy" id="69224"/>
    <lineage>
        <taxon>Bacteria</taxon>
        <taxon>Pseudomonadati</taxon>
        <taxon>Pseudomonadota</taxon>
        <taxon>Gammaproteobacteria</taxon>
        <taxon>Enterobacterales</taxon>
        <taxon>Erwiniaceae</taxon>
        <taxon>Erwinia</taxon>
    </lineage>
</organism>
<name>A0A3N6TPZ0_9GAMM</name>
<keyword evidence="2" id="KW-1185">Reference proteome</keyword>